<reference evidence="1 2" key="1">
    <citation type="submission" date="2019-05" db="EMBL/GenBank/DDBJ databases">
        <title>Another draft genome of Portunus trituberculatus and its Hox gene families provides insights of decapod evolution.</title>
        <authorList>
            <person name="Jeong J.-H."/>
            <person name="Song I."/>
            <person name="Kim S."/>
            <person name="Choi T."/>
            <person name="Kim D."/>
            <person name="Ryu S."/>
            <person name="Kim W."/>
        </authorList>
    </citation>
    <scope>NUCLEOTIDE SEQUENCE [LARGE SCALE GENOMIC DNA]</scope>
    <source>
        <tissue evidence="1">Muscle</tissue>
    </source>
</reference>
<accession>A0A5B7J5M7</accession>
<gene>
    <name evidence="1" type="ORF">E2C01_086522</name>
</gene>
<evidence type="ECO:0000313" key="2">
    <source>
        <dbReference type="Proteomes" id="UP000324222"/>
    </source>
</evidence>
<keyword evidence="2" id="KW-1185">Reference proteome</keyword>
<dbReference type="AlphaFoldDB" id="A0A5B7J5M7"/>
<organism evidence="1 2">
    <name type="scientific">Portunus trituberculatus</name>
    <name type="common">Swimming crab</name>
    <name type="synonym">Neptunus trituberculatus</name>
    <dbReference type="NCBI Taxonomy" id="210409"/>
    <lineage>
        <taxon>Eukaryota</taxon>
        <taxon>Metazoa</taxon>
        <taxon>Ecdysozoa</taxon>
        <taxon>Arthropoda</taxon>
        <taxon>Crustacea</taxon>
        <taxon>Multicrustacea</taxon>
        <taxon>Malacostraca</taxon>
        <taxon>Eumalacostraca</taxon>
        <taxon>Eucarida</taxon>
        <taxon>Decapoda</taxon>
        <taxon>Pleocyemata</taxon>
        <taxon>Brachyura</taxon>
        <taxon>Eubrachyura</taxon>
        <taxon>Portunoidea</taxon>
        <taxon>Portunidae</taxon>
        <taxon>Portuninae</taxon>
        <taxon>Portunus</taxon>
    </lineage>
</organism>
<evidence type="ECO:0000313" key="1">
    <source>
        <dbReference type="EMBL" id="MPC91482.1"/>
    </source>
</evidence>
<protein>
    <submittedName>
        <fullName evidence="1">Uncharacterized protein</fullName>
    </submittedName>
</protein>
<name>A0A5B7J5M7_PORTR</name>
<dbReference type="EMBL" id="VSRR010087935">
    <property type="protein sequence ID" value="MPC91482.1"/>
    <property type="molecule type" value="Genomic_DNA"/>
</dbReference>
<comment type="caution">
    <text evidence="1">The sequence shown here is derived from an EMBL/GenBank/DDBJ whole genome shotgun (WGS) entry which is preliminary data.</text>
</comment>
<proteinExistence type="predicted"/>
<dbReference type="Proteomes" id="UP000324222">
    <property type="component" value="Unassembled WGS sequence"/>
</dbReference>
<sequence>MGAFRTSPIPSLLVDAGFWPLDLRRQSVMLRCWFRTHRLPDSVPCLSILRDLHSQAYVTRPSLPKPFGIRVANFMMDLSIDPTPVYSFRLPRVGSWQLPVVSLCPPAMDGKKDFLPALSQTRFLEHFFYPF</sequence>